<keyword evidence="6 9" id="KW-1133">Transmembrane helix</keyword>
<feature type="transmembrane region" description="Helical" evidence="9">
    <location>
        <begin position="502"/>
        <end position="520"/>
    </location>
</feature>
<feature type="transmembrane region" description="Helical" evidence="9">
    <location>
        <begin position="818"/>
        <end position="834"/>
    </location>
</feature>
<keyword evidence="4 9" id="KW-0812">Transmembrane</keyword>
<dbReference type="SMART" id="SM00054">
    <property type="entry name" value="EFh"/>
    <property type="match status" value="4"/>
</dbReference>
<dbReference type="Gene3D" id="1.10.238.10">
    <property type="entry name" value="EF-hand"/>
    <property type="match status" value="2"/>
</dbReference>
<reference evidence="12 13" key="1">
    <citation type="journal article" date="2023" name="Hortic Res">
        <title>The complete reference genome for grapevine (Vitis vinifera L.) genetics and breeding.</title>
        <authorList>
            <person name="Shi X."/>
            <person name="Cao S."/>
            <person name="Wang X."/>
            <person name="Huang S."/>
            <person name="Wang Y."/>
            <person name="Liu Z."/>
            <person name="Liu W."/>
            <person name="Leng X."/>
            <person name="Peng Y."/>
            <person name="Wang N."/>
            <person name="Wang Y."/>
            <person name="Ma Z."/>
            <person name="Xu X."/>
            <person name="Zhang F."/>
            <person name="Xue H."/>
            <person name="Zhong H."/>
            <person name="Wang Y."/>
            <person name="Zhang K."/>
            <person name="Velt A."/>
            <person name="Avia K."/>
            <person name="Holtgrawe D."/>
            <person name="Grimplet J."/>
            <person name="Matus J.T."/>
            <person name="Ware D."/>
            <person name="Wu X."/>
            <person name="Wang H."/>
            <person name="Liu C."/>
            <person name="Fang Y."/>
            <person name="Rustenholz C."/>
            <person name="Cheng Z."/>
            <person name="Xiao H."/>
            <person name="Zhou Y."/>
        </authorList>
    </citation>
    <scope>NUCLEOTIDE SEQUENCE [LARGE SCALE GENOMIC DNA]</scope>
    <source>
        <strain evidence="13">cv. Pinot noir / PN40024</strain>
        <tissue evidence="12">Leaf</tissue>
    </source>
</reference>
<dbReference type="SUPFAM" id="SSF47473">
    <property type="entry name" value="EF-hand"/>
    <property type="match status" value="1"/>
</dbReference>
<evidence type="ECO:0000256" key="3">
    <source>
        <dbReference type="ARBA" id="ARBA00022449"/>
    </source>
</evidence>
<dbReference type="PANTHER" id="PTHR31503">
    <property type="entry name" value="VACUOLAR CALCIUM ION TRANSPORTER"/>
    <property type="match status" value="1"/>
</dbReference>
<sequence>MPMCNLIILCTYGMLFYISEASRLCGNKDTASSQVSAGSALLGGSTAMLLTLLGGCCIIVGKCDLENLRAKPVEKNARGFSLVGSAASTDIRASYTARIMVISVMPFIIIQLSQVLHTTSQICLAVLISLIISISLLLAYCLHQVFHPSVLKTRLTHAKDKHMMSRIVKHLKCCTLGRLLTANGEPDREVIKKLFEMIGEDSDQQLSASELRALITGIQIKEDSDIDEAVGKVLTDFDACGDSKINLDAFIIGISKWYDKAKHSAVCSSDSDFQTRIIIDDFNTPTSKGNELLGIQFYTAEKIENPKWSAFKGVFILLLGTLIAATFVDPLVNAVGNFYSATNIPPFFVSFIVLPFASSSEAVSALIFASQKKLRIAPLTVSEIYGAVNMNNLLCLHVWGDLYSSANGLKMSKPLIDNRDGSGPVLSASRLCGNGETAQNQVSAGLGLLTGSTAILLTLLGGCCIIVDKCDPENSREKASEETARGFSLAGSAISTDIRASYTARIMVISVMPFIIVQLAQVLHTSSQICFAIFISLIISVSLLLAYCLHQVFHPSILRRKLAYAKQMHMTSRIVKQLKYSPLERLLTTNGEPDMEVIRMLFKMIDGNSDQLLSTSEIRALITGIQIKDKDSDIDDTVGDIMRDVHACGDAKINIEAFTKGISKWLNKAKNSAVCSSYNHMKTRLVVDHFNLVSNKEHEQLGIQSDEVVKIESPKWSACKAVVMLLLGSLIAATFAGPLVNAVGKFSTATNIPSFFVSFLVLPFASFSEAVSAQNFASQKKLRIASLTFSKIYGAMSMNNFLCMSVFLGLVYFRQLTWNFTSEVLIVLIIWSFLPKEYG</sequence>
<evidence type="ECO:0000256" key="6">
    <source>
        <dbReference type="ARBA" id="ARBA00022989"/>
    </source>
</evidence>
<feature type="transmembrane region" description="Helical" evidence="9">
    <location>
        <begin position="721"/>
        <end position="740"/>
    </location>
</feature>
<feature type="domain" description="EF-hand" evidence="11">
    <location>
        <begin position="186"/>
        <end position="221"/>
    </location>
</feature>
<evidence type="ECO:0000256" key="7">
    <source>
        <dbReference type="ARBA" id="ARBA00023065"/>
    </source>
</evidence>
<dbReference type="PROSITE" id="PS50222">
    <property type="entry name" value="EF_HAND_2"/>
    <property type="match status" value="2"/>
</dbReference>
<dbReference type="InterPro" id="IPR004837">
    <property type="entry name" value="NaCa_Exmemb"/>
</dbReference>
<dbReference type="InterPro" id="IPR018247">
    <property type="entry name" value="EF_Hand_1_Ca_BS"/>
</dbReference>
<organism evidence="12 13">
    <name type="scientific">Vitis vinifera</name>
    <name type="common">Grape</name>
    <dbReference type="NCBI Taxonomy" id="29760"/>
    <lineage>
        <taxon>Eukaryota</taxon>
        <taxon>Viridiplantae</taxon>
        <taxon>Streptophyta</taxon>
        <taxon>Embryophyta</taxon>
        <taxon>Tracheophyta</taxon>
        <taxon>Spermatophyta</taxon>
        <taxon>Magnoliopsida</taxon>
        <taxon>eudicotyledons</taxon>
        <taxon>Gunneridae</taxon>
        <taxon>Pentapetalae</taxon>
        <taxon>rosids</taxon>
        <taxon>Vitales</taxon>
        <taxon>Vitaceae</taxon>
        <taxon>Viteae</taxon>
        <taxon>Vitis</taxon>
    </lineage>
</organism>
<feature type="transmembrane region" description="Helical" evidence="9">
    <location>
        <begin position="526"/>
        <end position="549"/>
    </location>
</feature>
<evidence type="ECO:0000313" key="13">
    <source>
        <dbReference type="Proteomes" id="UP001227230"/>
    </source>
</evidence>
<feature type="signal peptide" evidence="10">
    <location>
        <begin position="1"/>
        <end position="21"/>
    </location>
</feature>
<evidence type="ECO:0000256" key="1">
    <source>
        <dbReference type="ARBA" id="ARBA00004127"/>
    </source>
</evidence>
<dbReference type="InterPro" id="IPR002048">
    <property type="entry name" value="EF_hand_dom"/>
</dbReference>
<evidence type="ECO:0000256" key="9">
    <source>
        <dbReference type="SAM" id="Phobius"/>
    </source>
</evidence>
<keyword evidence="8 9" id="KW-0472">Membrane</keyword>
<dbReference type="Proteomes" id="UP001227230">
    <property type="component" value="Chromosome 12"/>
</dbReference>
<dbReference type="PANTHER" id="PTHR31503:SF45">
    <property type="entry name" value="SODIUM_CALCIUM EXCHANGER NCL-LIKE"/>
    <property type="match status" value="1"/>
</dbReference>
<evidence type="ECO:0000256" key="5">
    <source>
        <dbReference type="ARBA" id="ARBA00022837"/>
    </source>
</evidence>
<dbReference type="Pfam" id="PF01699">
    <property type="entry name" value="Na_Ca_ex"/>
    <property type="match status" value="1"/>
</dbReference>
<evidence type="ECO:0000259" key="11">
    <source>
        <dbReference type="PROSITE" id="PS50222"/>
    </source>
</evidence>
<feature type="transmembrane region" description="Helical" evidence="9">
    <location>
        <begin position="792"/>
        <end position="812"/>
    </location>
</feature>
<feature type="transmembrane region" description="Helical" evidence="9">
    <location>
        <begin position="95"/>
        <end position="113"/>
    </location>
</feature>
<feature type="domain" description="EF-hand" evidence="11">
    <location>
        <begin position="593"/>
        <end position="628"/>
    </location>
</feature>
<keyword evidence="13" id="KW-1185">Reference proteome</keyword>
<feature type="transmembrane region" description="Helical" evidence="9">
    <location>
        <begin position="310"/>
        <end position="328"/>
    </location>
</feature>
<keyword evidence="3" id="KW-0050">Antiport</keyword>
<keyword evidence="10" id="KW-0732">Signal</keyword>
<feature type="chain" id="PRO_5045387544" description="EF-hand domain-containing protein" evidence="10">
    <location>
        <begin position="22"/>
        <end position="839"/>
    </location>
</feature>
<evidence type="ECO:0000256" key="8">
    <source>
        <dbReference type="ARBA" id="ARBA00023136"/>
    </source>
</evidence>
<feature type="transmembrane region" description="Helical" evidence="9">
    <location>
        <begin position="37"/>
        <end position="61"/>
    </location>
</feature>
<gene>
    <name evidence="12" type="ORF">VitviT2T_017603</name>
</gene>
<dbReference type="PROSITE" id="PS00018">
    <property type="entry name" value="EF_HAND_1"/>
    <property type="match status" value="1"/>
</dbReference>
<protein>
    <recommendedName>
        <fullName evidence="11">EF-hand domain-containing protein</fullName>
    </recommendedName>
</protein>
<evidence type="ECO:0000256" key="2">
    <source>
        <dbReference type="ARBA" id="ARBA00022448"/>
    </source>
</evidence>
<feature type="transmembrane region" description="Helical" evidence="9">
    <location>
        <begin position="119"/>
        <end position="142"/>
    </location>
</feature>
<feature type="transmembrane region" description="Helical" evidence="9">
    <location>
        <begin position="348"/>
        <end position="369"/>
    </location>
</feature>
<keyword evidence="7" id="KW-0406">Ion transport</keyword>
<keyword evidence="5" id="KW-0106">Calcium</keyword>
<accession>A0ABY9CUN9</accession>
<proteinExistence type="predicted"/>
<feature type="transmembrane region" description="Helical" evidence="9">
    <location>
        <begin position="752"/>
        <end position="771"/>
    </location>
</feature>
<dbReference type="EMBL" id="CP126659">
    <property type="protein sequence ID" value="WJZ99133.1"/>
    <property type="molecule type" value="Genomic_DNA"/>
</dbReference>
<evidence type="ECO:0000256" key="10">
    <source>
        <dbReference type="SAM" id="SignalP"/>
    </source>
</evidence>
<dbReference type="InterPro" id="IPR004713">
    <property type="entry name" value="CaH_exchang"/>
</dbReference>
<evidence type="ECO:0000313" key="12">
    <source>
        <dbReference type="EMBL" id="WJZ99133.1"/>
    </source>
</evidence>
<evidence type="ECO:0000256" key="4">
    <source>
        <dbReference type="ARBA" id="ARBA00022692"/>
    </source>
</evidence>
<dbReference type="InterPro" id="IPR011992">
    <property type="entry name" value="EF-hand-dom_pair"/>
</dbReference>
<comment type="subcellular location">
    <subcellularLocation>
        <location evidence="1">Endomembrane system</location>
        <topology evidence="1">Multi-pass membrane protein</topology>
    </subcellularLocation>
</comment>
<keyword evidence="2" id="KW-0813">Transport</keyword>
<name>A0ABY9CUN9_VITVI</name>